<sequence length="108" mass="11219">MKTLLAATLLMAGTCLATPLPKQLVEWRRDGLRLAQMGVARSTKADMNPAESEGSSVLHNCEGCISLDPLGRGQEAAAFVHVSGQLMGGIGKTTLSGISAVKMAPRAV</sequence>
<gene>
    <name evidence="2" type="ORF">CDD80_2169</name>
</gene>
<evidence type="ECO:0000313" key="3">
    <source>
        <dbReference type="Proteomes" id="UP000226431"/>
    </source>
</evidence>
<dbReference type="Proteomes" id="UP000226431">
    <property type="component" value="Unassembled WGS sequence"/>
</dbReference>
<evidence type="ECO:0000256" key="1">
    <source>
        <dbReference type="SAM" id="SignalP"/>
    </source>
</evidence>
<evidence type="ECO:0008006" key="4">
    <source>
        <dbReference type="Google" id="ProtNLM"/>
    </source>
</evidence>
<name>A0A2C5Z7M1_9HYPO</name>
<feature type="signal peptide" evidence="1">
    <location>
        <begin position="1"/>
        <end position="17"/>
    </location>
</feature>
<keyword evidence="1" id="KW-0732">Signal</keyword>
<accession>A0A2C5Z7M1</accession>
<feature type="chain" id="PRO_5013265303" description="DUF2147 domain-containing protein" evidence="1">
    <location>
        <begin position="18"/>
        <end position="108"/>
    </location>
</feature>
<protein>
    <recommendedName>
        <fullName evidence="4">DUF2147 domain-containing protein</fullName>
    </recommendedName>
</protein>
<keyword evidence="3" id="KW-1185">Reference proteome</keyword>
<organism evidence="2 3">
    <name type="scientific">Ophiocordyceps camponoti-rufipedis</name>
    <dbReference type="NCBI Taxonomy" id="2004952"/>
    <lineage>
        <taxon>Eukaryota</taxon>
        <taxon>Fungi</taxon>
        <taxon>Dikarya</taxon>
        <taxon>Ascomycota</taxon>
        <taxon>Pezizomycotina</taxon>
        <taxon>Sordariomycetes</taxon>
        <taxon>Hypocreomycetidae</taxon>
        <taxon>Hypocreales</taxon>
        <taxon>Ophiocordycipitaceae</taxon>
        <taxon>Ophiocordyceps</taxon>
    </lineage>
</organism>
<dbReference type="EMBL" id="NJES01000201">
    <property type="protein sequence ID" value="PHH75712.1"/>
    <property type="molecule type" value="Genomic_DNA"/>
</dbReference>
<reference evidence="2 3" key="1">
    <citation type="submission" date="2017-06" db="EMBL/GenBank/DDBJ databases">
        <title>Ant-infecting Ophiocordyceps genomes reveal a high diversity of potential behavioral manipulation genes and a possible major role for enterotoxins.</title>
        <authorList>
            <person name="De Bekker C."/>
            <person name="Evans H.C."/>
            <person name="Brachmann A."/>
            <person name="Hughes D.P."/>
        </authorList>
    </citation>
    <scope>NUCLEOTIDE SEQUENCE [LARGE SCALE GENOMIC DNA]</scope>
    <source>
        <strain evidence="2 3">Map16</strain>
    </source>
</reference>
<proteinExistence type="predicted"/>
<comment type="caution">
    <text evidence="2">The sequence shown here is derived from an EMBL/GenBank/DDBJ whole genome shotgun (WGS) entry which is preliminary data.</text>
</comment>
<evidence type="ECO:0000313" key="2">
    <source>
        <dbReference type="EMBL" id="PHH75712.1"/>
    </source>
</evidence>
<dbReference type="AlphaFoldDB" id="A0A2C5Z7M1"/>